<name>A0AA36EEI4_LACSI</name>
<gene>
    <name evidence="2" type="ORF">LSALG_LOCUS32269</name>
</gene>
<dbReference type="AlphaFoldDB" id="A0AA36EEI4"/>
<dbReference type="EMBL" id="OX465083">
    <property type="protein sequence ID" value="CAI9293244.1"/>
    <property type="molecule type" value="Genomic_DNA"/>
</dbReference>
<evidence type="ECO:0000313" key="2">
    <source>
        <dbReference type="EMBL" id="CAI9293244.1"/>
    </source>
</evidence>
<feature type="region of interest" description="Disordered" evidence="1">
    <location>
        <begin position="302"/>
        <end position="363"/>
    </location>
</feature>
<feature type="region of interest" description="Disordered" evidence="1">
    <location>
        <begin position="97"/>
        <end position="119"/>
    </location>
</feature>
<feature type="compositionally biased region" description="Polar residues" evidence="1">
    <location>
        <begin position="304"/>
        <end position="315"/>
    </location>
</feature>
<dbReference type="Proteomes" id="UP001177003">
    <property type="component" value="Chromosome 7"/>
</dbReference>
<organism evidence="2 3">
    <name type="scientific">Lactuca saligna</name>
    <name type="common">Willowleaf lettuce</name>
    <dbReference type="NCBI Taxonomy" id="75948"/>
    <lineage>
        <taxon>Eukaryota</taxon>
        <taxon>Viridiplantae</taxon>
        <taxon>Streptophyta</taxon>
        <taxon>Embryophyta</taxon>
        <taxon>Tracheophyta</taxon>
        <taxon>Spermatophyta</taxon>
        <taxon>Magnoliopsida</taxon>
        <taxon>eudicotyledons</taxon>
        <taxon>Gunneridae</taxon>
        <taxon>Pentapetalae</taxon>
        <taxon>asterids</taxon>
        <taxon>campanulids</taxon>
        <taxon>Asterales</taxon>
        <taxon>Asteraceae</taxon>
        <taxon>Cichorioideae</taxon>
        <taxon>Cichorieae</taxon>
        <taxon>Lactucinae</taxon>
        <taxon>Lactuca</taxon>
    </lineage>
</organism>
<feature type="compositionally biased region" description="Polar residues" evidence="1">
    <location>
        <begin position="337"/>
        <end position="358"/>
    </location>
</feature>
<reference evidence="2" key="1">
    <citation type="submission" date="2023-04" db="EMBL/GenBank/DDBJ databases">
        <authorList>
            <person name="Vijverberg K."/>
            <person name="Xiong W."/>
            <person name="Schranz E."/>
        </authorList>
    </citation>
    <scope>NUCLEOTIDE SEQUENCE</scope>
</reference>
<accession>A0AA36EEI4</accession>
<protein>
    <submittedName>
        <fullName evidence="2">Uncharacterized protein</fullName>
    </submittedName>
</protein>
<keyword evidence="3" id="KW-1185">Reference proteome</keyword>
<proteinExistence type="predicted"/>
<evidence type="ECO:0000313" key="3">
    <source>
        <dbReference type="Proteomes" id="UP001177003"/>
    </source>
</evidence>
<sequence>MGDGWSEVNRRCKKTDKVVPTTTMYSGVRDILKLEANIQGITCNGYRLEVNITKYERMERQHKNFKETQYQRRFPIQTSGGSSTWRDGRSYAEGAARKNNKAVQNSNPPPPPPHPPLITPPLQLHTCTFMEHWLKSELIIVESLSRINEEVTVVGDNRVFKVGIYEIGPGVDSDMRPGVEIGRNFLDDVSDETPAGRAIVTPSNSGNQHIESLNNDGIHQSEFIPIINVSPRNLEDMMEVNNEEDVGESGSPQASFGCIRDLIPKGMFGPFPNNGPGVRTESSNPVDLEMDLNGSFFRRRKIRQTPNEPHTNADQSIPEPVRPSPSLPAHLDLNREPNGSLNTAPNLPSEISPSTIPRNSEMEKTAEVGRLLGFDIRDDCEILADVMGDLGDQIGVQ</sequence>
<evidence type="ECO:0000256" key="1">
    <source>
        <dbReference type="SAM" id="MobiDB-lite"/>
    </source>
</evidence>
<feature type="compositionally biased region" description="Pro residues" evidence="1">
    <location>
        <begin position="107"/>
        <end position="119"/>
    </location>
</feature>